<gene>
    <name evidence="1" type="ORF">ACFSDX_23860</name>
</gene>
<name>A0ABW4R0R9_9BACT</name>
<reference evidence="2" key="1">
    <citation type="journal article" date="2019" name="Int. J. Syst. Evol. Microbiol.">
        <title>The Global Catalogue of Microorganisms (GCM) 10K type strain sequencing project: providing services to taxonomists for standard genome sequencing and annotation.</title>
        <authorList>
            <consortium name="The Broad Institute Genomics Platform"/>
            <consortium name="The Broad Institute Genome Sequencing Center for Infectious Disease"/>
            <person name="Wu L."/>
            <person name="Ma J."/>
        </authorList>
    </citation>
    <scope>NUCLEOTIDE SEQUENCE [LARGE SCALE GENOMIC DNA]</scope>
    <source>
        <strain evidence="2">CGMCC 1.15795</strain>
    </source>
</reference>
<dbReference type="Gene3D" id="3.30.530.20">
    <property type="match status" value="1"/>
</dbReference>
<dbReference type="Proteomes" id="UP001597197">
    <property type="component" value="Unassembled WGS sequence"/>
</dbReference>
<evidence type="ECO:0000313" key="1">
    <source>
        <dbReference type="EMBL" id="MFD1875491.1"/>
    </source>
</evidence>
<sequence length="196" mass="21620">MKPSSWLMVALGAGVAGLLVARSSKKVPQTTVSAIVDAPLAATFDYIVPVDLTRIFLGTVLIPAIVDMSIKDGWNKPGLVRTITFADGSTSQESLLTVRAPTSFSYQNEGFTSLPLRLLLQRLEGEWHFTEPRDGRTNIEWTYRAVPVNGLARVLVQLVLMPQVRTMLTNALAILKDDLNRMHYPAVKARMERVSA</sequence>
<dbReference type="Pfam" id="PF10604">
    <property type="entry name" value="Polyketide_cyc2"/>
    <property type="match status" value="1"/>
</dbReference>
<dbReference type="InterPro" id="IPR019587">
    <property type="entry name" value="Polyketide_cyclase/dehydratase"/>
</dbReference>
<proteinExistence type="predicted"/>
<dbReference type="EMBL" id="JBHUFD010000019">
    <property type="protein sequence ID" value="MFD1875491.1"/>
    <property type="molecule type" value="Genomic_DNA"/>
</dbReference>
<dbReference type="SUPFAM" id="SSF55961">
    <property type="entry name" value="Bet v1-like"/>
    <property type="match status" value="1"/>
</dbReference>
<accession>A0ABW4R0R9</accession>
<protein>
    <submittedName>
        <fullName evidence="1">SRPBCC family protein</fullName>
    </submittedName>
</protein>
<evidence type="ECO:0000313" key="2">
    <source>
        <dbReference type="Proteomes" id="UP001597197"/>
    </source>
</evidence>
<comment type="caution">
    <text evidence="1">The sequence shown here is derived from an EMBL/GenBank/DDBJ whole genome shotgun (WGS) entry which is preliminary data.</text>
</comment>
<dbReference type="RefSeq" id="WP_382318262.1">
    <property type="nucleotide sequence ID" value="NZ_JBHUFD010000019.1"/>
</dbReference>
<keyword evidence="2" id="KW-1185">Reference proteome</keyword>
<dbReference type="InterPro" id="IPR023393">
    <property type="entry name" value="START-like_dom_sf"/>
</dbReference>
<organism evidence="1 2">
    <name type="scientific">Hymenobacter bucti</name>
    <dbReference type="NCBI Taxonomy" id="1844114"/>
    <lineage>
        <taxon>Bacteria</taxon>
        <taxon>Pseudomonadati</taxon>
        <taxon>Bacteroidota</taxon>
        <taxon>Cytophagia</taxon>
        <taxon>Cytophagales</taxon>
        <taxon>Hymenobacteraceae</taxon>
        <taxon>Hymenobacter</taxon>
    </lineage>
</organism>